<comment type="caution">
    <text evidence="4">The sequence shown here is derived from an EMBL/GenBank/DDBJ whole genome shotgun (WGS) entry which is preliminary data.</text>
</comment>
<dbReference type="PROSITE" id="PS51543">
    <property type="entry name" value="FYRC"/>
    <property type="match status" value="1"/>
</dbReference>
<sequence>MKAVHYKSKVKEINLTPRVSRRLLGQAPEDISDLESLLDDNDRLRNVDVPERKVIIDATTGVWRGKKQHTGYLAEIPVPKCVSTPLTLASIGTTIWELGELETGEQRKKYWSGRGCMFRHPYPIGYKASKLAFDEVYTMTISKGETGPEFTVECERSGKVFKGATPTAPWTEACKRSKSQGTRVSGPLFYGFSDAITMKLLEEMEGYEEASRPEPVEEEEEDTSNDTKTS</sequence>
<evidence type="ECO:0008006" key="6">
    <source>
        <dbReference type="Google" id="ProtNLM"/>
    </source>
</evidence>
<feature type="region of interest" description="Disordered" evidence="3">
    <location>
        <begin position="203"/>
        <end position="230"/>
    </location>
</feature>
<organism evidence="4 5">
    <name type="scientific">Umbelopsis vinacea</name>
    <dbReference type="NCBI Taxonomy" id="44442"/>
    <lineage>
        <taxon>Eukaryota</taxon>
        <taxon>Fungi</taxon>
        <taxon>Fungi incertae sedis</taxon>
        <taxon>Mucoromycota</taxon>
        <taxon>Mucoromycotina</taxon>
        <taxon>Umbelopsidomycetes</taxon>
        <taxon>Umbelopsidales</taxon>
        <taxon>Umbelopsidaceae</taxon>
        <taxon>Umbelopsis</taxon>
    </lineage>
</organism>
<dbReference type="InterPro" id="IPR003889">
    <property type="entry name" value="FYrich_C"/>
</dbReference>
<dbReference type="PROSITE" id="PS51542">
    <property type="entry name" value="FYRN"/>
    <property type="match status" value="1"/>
</dbReference>
<dbReference type="EMBL" id="JAEPRA010000005">
    <property type="protein sequence ID" value="KAG2185303.1"/>
    <property type="molecule type" value="Genomic_DNA"/>
</dbReference>
<comment type="subcellular location">
    <subcellularLocation>
        <location evidence="1">Nucleus</location>
    </subcellularLocation>
</comment>
<name>A0A8H7UMK2_9FUNG</name>
<evidence type="ECO:0000256" key="2">
    <source>
        <dbReference type="ARBA" id="ARBA00023242"/>
    </source>
</evidence>
<gene>
    <name evidence="4" type="ORF">INT44_002093</name>
</gene>
<keyword evidence="2" id="KW-0539">Nucleus</keyword>
<reference evidence="4" key="1">
    <citation type="submission" date="2020-12" db="EMBL/GenBank/DDBJ databases">
        <title>Metabolic potential, ecology and presence of endohyphal bacteria is reflected in genomic diversity of Mucoromycotina.</title>
        <authorList>
            <person name="Muszewska A."/>
            <person name="Okrasinska A."/>
            <person name="Steczkiewicz K."/>
            <person name="Drgas O."/>
            <person name="Orlowska M."/>
            <person name="Perlinska-Lenart U."/>
            <person name="Aleksandrzak-Piekarczyk T."/>
            <person name="Szatraj K."/>
            <person name="Zielenkiewicz U."/>
            <person name="Pilsyk S."/>
            <person name="Malc E."/>
            <person name="Mieczkowski P."/>
            <person name="Kruszewska J.S."/>
            <person name="Biernat P."/>
            <person name="Pawlowska J."/>
        </authorList>
    </citation>
    <scope>NUCLEOTIDE SEQUENCE</scope>
    <source>
        <strain evidence="4">WA0000051536</strain>
    </source>
</reference>
<dbReference type="Gene3D" id="3.30.160.360">
    <property type="match status" value="1"/>
</dbReference>
<keyword evidence="5" id="KW-1185">Reference proteome</keyword>
<evidence type="ECO:0000313" key="4">
    <source>
        <dbReference type="EMBL" id="KAG2185303.1"/>
    </source>
</evidence>
<dbReference type="OrthoDB" id="1928087at2759"/>
<protein>
    <recommendedName>
        <fullName evidence="6">FYR N-terminal domain-containing protein</fullName>
    </recommendedName>
</protein>
<dbReference type="AlphaFoldDB" id="A0A8H7UMK2"/>
<evidence type="ECO:0000256" key="3">
    <source>
        <dbReference type="SAM" id="MobiDB-lite"/>
    </source>
</evidence>
<accession>A0A8H7UMK2</accession>
<evidence type="ECO:0000313" key="5">
    <source>
        <dbReference type="Proteomes" id="UP000612746"/>
    </source>
</evidence>
<dbReference type="Pfam" id="PF05965">
    <property type="entry name" value="FYRC"/>
    <property type="match status" value="1"/>
</dbReference>
<proteinExistence type="predicted"/>
<evidence type="ECO:0000256" key="1">
    <source>
        <dbReference type="ARBA" id="ARBA00004123"/>
    </source>
</evidence>
<dbReference type="GO" id="GO:0005634">
    <property type="term" value="C:nucleus"/>
    <property type="evidence" value="ECO:0007669"/>
    <property type="project" value="UniProtKB-SubCell"/>
</dbReference>
<dbReference type="Proteomes" id="UP000612746">
    <property type="component" value="Unassembled WGS sequence"/>
</dbReference>
<dbReference type="InterPro" id="IPR003888">
    <property type="entry name" value="FYrich_N"/>
</dbReference>